<keyword evidence="2" id="KW-0238">DNA-binding</keyword>
<evidence type="ECO:0000313" key="5">
    <source>
        <dbReference type="EMBL" id="PMC20732.1"/>
    </source>
</evidence>
<dbReference type="AlphaFoldDB" id="A0A2N6QM44"/>
<dbReference type="PROSITE" id="PS01124">
    <property type="entry name" value="HTH_ARAC_FAMILY_2"/>
    <property type="match status" value="1"/>
</dbReference>
<protein>
    <submittedName>
        <fullName evidence="5">AraC family transcriptional regulator</fullName>
    </submittedName>
</protein>
<dbReference type="SUPFAM" id="SSF46689">
    <property type="entry name" value="Homeodomain-like"/>
    <property type="match status" value="2"/>
</dbReference>
<reference evidence="5 6" key="1">
    <citation type="submission" date="2017-09" db="EMBL/GenBank/DDBJ databases">
        <title>Bacterial strain isolated from the female urinary microbiota.</title>
        <authorList>
            <person name="Thomas-White K."/>
            <person name="Kumar N."/>
            <person name="Forster S."/>
            <person name="Putonti C."/>
            <person name="Lawley T."/>
            <person name="Wolfe A.J."/>
        </authorList>
    </citation>
    <scope>NUCLEOTIDE SEQUENCE [LARGE SCALE GENOMIC DNA]</scope>
    <source>
        <strain evidence="5 6">UMB0834</strain>
    </source>
</reference>
<name>A0A2N6QM44_9STAP</name>
<comment type="caution">
    <text evidence="5">The sequence shown here is derived from an EMBL/GenBank/DDBJ whole genome shotgun (WGS) entry which is preliminary data.</text>
</comment>
<evidence type="ECO:0000259" key="4">
    <source>
        <dbReference type="PROSITE" id="PS01124"/>
    </source>
</evidence>
<gene>
    <name evidence="5" type="ORF">CJ235_03370</name>
</gene>
<keyword evidence="1" id="KW-0805">Transcription regulation</keyword>
<dbReference type="SMART" id="SM00342">
    <property type="entry name" value="HTH_ARAC"/>
    <property type="match status" value="1"/>
</dbReference>
<dbReference type="Pfam" id="PF12833">
    <property type="entry name" value="HTH_18"/>
    <property type="match status" value="1"/>
</dbReference>
<dbReference type="PANTHER" id="PTHR43280">
    <property type="entry name" value="ARAC-FAMILY TRANSCRIPTIONAL REGULATOR"/>
    <property type="match status" value="1"/>
</dbReference>
<accession>A0A2N6QM44</accession>
<dbReference type="InterPro" id="IPR009057">
    <property type="entry name" value="Homeodomain-like_sf"/>
</dbReference>
<dbReference type="RefSeq" id="WP_070503347.1">
    <property type="nucleotide sequence ID" value="NZ_JAASJD010000002.1"/>
</dbReference>
<dbReference type="Gene3D" id="1.10.10.60">
    <property type="entry name" value="Homeodomain-like"/>
    <property type="match status" value="2"/>
</dbReference>
<evidence type="ECO:0000256" key="3">
    <source>
        <dbReference type="ARBA" id="ARBA00023163"/>
    </source>
</evidence>
<evidence type="ECO:0000256" key="2">
    <source>
        <dbReference type="ARBA" id="ARBA00023125"/>
    </source>
</evidence>
<evidence type="ECO:0000313" key="6">
    <source>
        <dbReference type="Proteomes" id="UP000235748"/>
    </source>
</evidence>
<dbReference type="PANTHER" id="PTHR43280:SF2">
    <property type="entry name" value="HTH-TYPE TRANSCRIPTIONAL REGULATOR EXSA"/>
    <property type="match status" value="1"/>
</dbReference>
<dbReference type="Proteomes" id="UP000235748">
    <property type="component" value="Unassembled WGS sequence"/>
</dbReference>
<dbReference type="InterPro" id="IPR018060">
    <property type="entry name" value="HTH_AraC"/>
</dbReference>
<dbReference type="GO" id="GO:0043565">
    <property type="term" value="F:sequence-specific DNA binding"/>
    <property type="evidence" value="ECO:0007669"/>
    <property type="project" value="InterPro"/>
</dbReference>
<evidence type="ECO:0000256" key="1">
    <source>
        <dbReference type="ARBA" id="ARBA00023015"/>
    </source>
</evidence>
<keyword evidence="3" id="KW-0804">Transcription</keyword>
<dbReference type="STRING" id="170573.GCA_001076995_02275"/>
<feature type="domain" description="HTH araC/xylS-type" evidence="4">
    <location>
        <begin position="141"/>
        <end position="239"/>
    </location>
</feature>
<proteinExistence type="predicted"/>
<sequence>MFPSIYYLPEAMQQPQRCYDGMMIVTAIKGSLNIQVEGETLNNLAIHVVNEGELFKVNSSGIIIFYIPSHYWSIREQSIFDAHYTIESQHQEGLITDLNTLFNHLRDQAKALDIDALVGQIMKRLTLIETPTYQHSNDLITRILNYVKENLHHKITLDELGQQFYVSPSYVSNLFKRHLAIKFNEYVSSLRVAKTIEDLVVEHYSVEQIANRWGYSSATKYITHFKTYMHTTPKKYTMKESTAHQFKIPHAIEDLRIINNLKFRRAKQTHQQSIVIDDDCIDDDHLSYFNLINIGGFDDLDGILDEQIYTYKNYTAHRLSAFVYISQTAPNAQRMIQGIKRLLKGKVPFALHIESVEEYRIVEETIRDFRILELETTSGDSLKSLKVLLLLDWKLKYLDSIEQFNSEIFGIQILTAIDLTDVYLFGHQQQLKQLSCLKTDYYTLDLKRLNKKQIITETESLAFLNHLKQFLSSIELPKSIIFLNQEAIKHEKVNAIANYIQKVVALRQHLAGVSVYFSYRQENQSDLAIFNDYETKTVYTFMSYMLANFRETASYYGDHYILTKKNYAYNILLYNPSPVSTSASSYDETLYALHMSDAAQQQSYIVSTETITDVEKGCLNSIISDNISSGQQLPTHLKYKLNKYNRPKLTVDSHDFQHEPYMVKAKANAVTLVTIYL</sequence>
<dbReference type="EMBL" id="PNGG01000001">
    <property type="protein sequence ID" value="PMC20732.1"/>
    <property type="molecule type" value="Genomic_DNA"/>
</dbReference>
<organism evidence="5 6">
    <name type="scientific">Staphylococcus pettenkoferi</name>
    <dbReference type="NCBI Taxonomy" id="170573"/>
    <lineage>
        <taxon>Bacteria</taxon>
        <taxon>Bacillati</taxon>
        <taxon>Bacillota</taxon>
        <taxon>Bacilli</taxon>
        <taxon>Bacillales</taxon>
        <taxon>Staphylococcaceae</taxon>
        <taxon>Staphylococcus</taxon>
    </lineage>
</organism>
<dbReference type="GO" id="GO:0003700">
    <property type="term" value="F:DNA-binding transcription factor activity"/>
    <property type="evidence" value="ECO:0007669"/>
    <property type="project" value="InterPro"/>
</dbReference>